<dbReference type="InterPro" id="IPR011856">
    <property type="entry name" value="tRNA_endonuc-like_dom_sf"/>
</dbReference>
<dbReference type="PANTHER" id="PTHR34039">
    <property type="entry name" value="UPF0102 PROTEIN YRAN"/>
    <property type="match status" value="1"/>
</dbReference>
<keyword evidence="5" id="KW-1185">Reference proteome</keyword>
<name>A0A5C6UJ03_9SPHN</name>
<evidence type="ECO:0000256" key="1">
    <source>
        <dbReference type="ARBA" id="ARBA00006738"/>
    </source>
</evidence>
<accession>A0A5C6UJ03</accession>
<dbReference type="Pfam" id="PF02021">
    <property type="entry name" value="UPF0102"/>
    <property type="match status" value="1"/>
</dbReference>
<gene>
    <name evidence="4" type="ORF">FSB78_16590</name>
</gene>
<dbReference type="EMBL" id="VOQR01000001">
    <property type="protein sequence ID" value="TXC72384.1"/>
    <property type="molecule type" value="Genomic_DNA"/>
</dbReference>
<feature type="region of interest" description="Disordered" evidence="3">
    <location>
        <begin position="1"/>
        <end position="33"/>
    </location>
</feature>
<protein>
    <recommendedName>
        <fullName evidence="2">UPF0102 protein FSB78_16590</fullName>
    </recommendedName>
</protein>
<dbReference type="AlphaFoldDB" id="A0A5C6UJ03"/>
<organism evidence="4 5">
    <name type="scientific">Sphingomonas ginsenosidivorax</name>
    <dbReference type="NCBI Taxonomy" id="862135"/>
    <lineage>
        <taxon>Bacteria</taxon>
        <taxon>Pseudomonadati</taxon>
        <taxon>Pseudomonadota</taxon>
        <taxon>Alphaproteobacteria</taxon>
        <taxon>Sphingomonadales</taxon>
        <taxon>Sphingomonadaceae</taxon>
        <taxon>Sphingomonas</taxon>
    </lineage>
</organism>
<evidence type="ECO:0000313" key="4">
    <source>
        <dbReference type="EMBL" id="TXC72384.1"/>
    </source>
</evidence>
<evidence type="ECO:0000313" key="5">
    <source>
        <dbReference type="Proteomes" id="UP000321250"/>
    </source>
</evidence>
<dbReference type="SUPFAM" id="SSF52980">
    <property type="entry name" value="Restriction endonuclease-like"/>
    <property type="match status" value="1"/>
</dbReference>
<comment type="caution">
    <text evidence="4">The sequence shown here is derived from an EMBL/GenBank/DDBJ whole genome shotgun (WGS) entry which is preliminary data.</text>
</comment>
<dbReference type="Proteomes" id="UP000321250">
    <property type="component" value="Unassembled WGS sequence"/>
</dbReference>
<dbReference type="OrthoDB" id="9812968at2"/>
<sequence>MSSAVTHTPSPGPSRRREGNTRNRQAAEAAGRRGERLAGWWLRLKGWRILDRRVRTPAGEVDLVARKGSLVAFIEVKTRATAAELDFAIDERRLARVAAAAEYLMPTYAGPSDDIRVDVILLAPGTRPRHIENAWQP</sequence>
<comment type="similarity">
    <text evidence="1 2">Belongs to the UPF0102 family.</text>
</comment>
<evidence type="ECO:0000256" key="2">
    <source>
        <dbReference type="HAMAP-Rule" id="MF_00048"/>
    </source>
</evidence>
<reference evidence="4 5" key="1">
    <citation type="journal article" date="2013" name="Antonie Van Leeuwenhoek">
        <title>Sphingomonas ginsenosidivorax sp. nov., with the ability to transform ginsenosides.</title>
        <authorList>
            <person name="Jin X.F."/>
            <person name="Kim J.K."/>
            <person name="Liu Q.M."/>
            <person name="Kang M.S."/>
            <person name="He D."/>
            <person name="Jin F.X."/>
            <person name="Kim S.C."/>
            <person name="Im W.T."/>
        </authorList>
    </citation>
    <scope>NUCLEOTIDE SEQUENCE [LARGE SCALE GENOMIC DNA]</scope>
    <source>
        <strain evidence="4 5">KHI67</strain>
    </source>
</reference>
<dbReference type="InterPro" id="IPR003509">
    <property type="entry name" value="UPF0102_YraN-like"/>
</dbReference>
<dbReference type="HAMAP" id="MF_00048">
    <property type="entry name" value="UPF0102"/>
    <property type="match status" value="1"/>
</dbReference>
<dbReference type="Gene3D" id="3.40.1350.10">
    <property type="match status" value="1"/>
</dbReference>
<proteinExistence type="inferred from homology"/>
<evidence type="ECO:0000256" key="3">
    <source>
        <dbReference type="SAM" id="MobiDB-lite"/>
    </source>
</evidence>
<dbReference type="InterPro" id="IPR011335">
    <property type="entry name" value="Restrct_endonuc-II-like"/>
</dbReference>
<dbReference type="GO" id="GO:0003676">
    <property type="term" value="F:nucleic acid binding"/>
    <property type="evidence" value="ECO:0007669"/>
    <property type="project" value="InterPro"/>
</dbReference>
<dbReference type="PANTHER" id="PTHR34039:SF1">
    <property type="entry name" value="UPF0102 PROTEIN YRAN"/>
    <property type="match status" value="1"/>
</dbReference>